<evidence type="ECO:0000313" key="2">
    <source>
        <dbReference type="Proteomes" id="UP001165960"/>
    </source>
</evidence>
<comment type="caution">
    <text evidence="1">The sequence shown here is derived from an EMBL/GenBank/DDBJ whole genome shotgun (WGS) entry which is preliminary data.</text>
</comment>
<evidence type="ECO:0000313" key="1">
    <source>
        <dbReference type="EMBL" id="KAJ9065168.1"/>
    </source>
</evidence>
<accession>A0ACC2SS13</accession>
<sequence length="825" mass="94958">MDRTRLNKHVRYNRSRASTEETLTSSTEPVPDLIDGLDFHIMTLLRSMGWDFPSNAEIKSMRSSQLELALTPEQHDIYDYCKNILSSKVYGTTIMDSNHITERVLKRVDKSSRGTNGVIKAQHLIKRISERKLISKPWYVIKFLLCMSSSVKEKVTPGNKHTIMQLASNSQAGVNLPTHAHLTPAGEGLLQIEPNRQHLPSPVATHARKRGRLFLEVSDAIPESTLVLDLIFIFQGVDGRYIKFDPLTNEPLFAPGVKMTRTVATMVYKLFELGFLYRRLVAYNEAEGQFGLVEQSFRTYLVCALSDYYRLLAALDGRQDLTFRRLLVWTYEPLRKMRMFSNLIDAVQGHRGGGLLSVLHSFTQHGDPAVQELAASILQVVSIPYHVMVKHWLYEGELWDPHQEFFVVCNLQVSDEEMWSKRYSLRQEMIPAFLESNLATKIFKTGKSLNFIRHACRCPNYQWASMPDGNKPIEATTIEEGYSATSLALQDQLFNNFRLVDHLSALRRYLLLGQGDFIQHLIDHLIGDLVKPAGTLHRHNLYAILEVAIRTSNAQHEDPELRKRLDVRIKEFAPSDIGWDAFSLDYHADAPINTVIHTPAMFQYYNLFDFLWRLKRVDYTLTKTWKSHMVASRSFNKFSILRHDLLKCNAVTAEMIHFIYQYQYYLLFEVLECSWERLLKLLGRRELDLDGIIDAHFKYLVKLASKGLLNFEGSDMTARLLATLDRIIQYQAVHEELIDYGLAQLAEHQEADADSSFLRLLENRTTEPIESIRERLDSIYSAFQDNLGVLLNSLSVRSEKEARSLSFRLNYNDIYSASLYSGNLH</sequence>
<organism evidence="1 2">
    <name type="scientific">Entomophthora muscae</name>
    <dbReference type="NCBI Taxonomy" id="34485"/>
    <lineage>
        <taxon>Eukaryota</taxon>
        <taxon>Fungi</taxon>
        <taxon>Fungi incertae sedis</taxon>
        <taxon>Zoopagomycota</taxon>
        <taxon>Entomophthoromycotina</taxon>
        <taxon>Entomophthoromycetes</taxon>
        <taxon>Entomophthorales</taxon>
        <taxon>Entomophthoraceae</taxon>
        <taxon>Entomophthora</taxon>
    </lineage>
</organism>
<proteinExistence type="predicted"/>
<dbReference type="EMBL" id="QTSX02004373">
    <property type="protein sequence ID" value="KAJ9065168.1"/>
    <property type="molecule type" value="Genomic_DNA"/>
</dbReference>
<name>A0ACC2SS13_9FUNG</name>
<dbReference type="Proteomes" id="UP001165960">
    <property type="component" value="Unassembled WGS sequence"/>
</dbReference>
<keyword evidence="2" id="KW-1185">Reference proteome</keyword>
<reference evidence="1" key="1">
    <citation type="submission" date="2022-04" db="EMBL/GenBank/DDBJ databases">
        <title>Genome of the entomopathogenic fungus Entomophthora muscae.</title>
        <authorList>
            <person name="Elya C."/>
            <person name="Lovett B.R."/>
            <person name="Lee E."/>
            <person name="Macias A.M."/>
            <person name="Hajek A.E."/>
            <person name="De Bivort B.L."/>
            <person name="Kasson M.T."/>
            <person name="De Fine Licht H.H."/>
            <person name="Stajich J.E."/>
        </authorList>
    </citation>
    <scope>NUCLEOTIDE SEQUENCE</scope>
    <source>
        <strain evidence="1">Berkeley</strain>
    </source>
</reference>
<protein>
    <submittedName>
        <fullName evidence="1">Microtubule-nucleating Tub4p (Gamma-tubulin) complex component</fullName>
    </submittedName>
</protein>
<gene>
    <name evidence="1" type="primary">SPC98_1</name>
    <name evidence="1" type="ORF">DSO57_1022469</name>
</gene>